<evidence type="ECO:0000313" key="5">
    <source>
        <dbReference type="Proteomes" id="UP000315628"/>
    </source>
</evidence>
<dbReference type="InterPro" id="IPR036412">
    <property type="entry name" value="HAD-like_sf"/>
</dbReference>
<dbReference type="NCBIfam" id="TIGR01488">
    <property type="entry name" value="HAD-SF-IB"/>
    <property type="match status" value="1"/>
</dbReference>
<dbReference type="SUPFAM" id="SSF56784">
    <property type="entry name" value="HAD-like"/>
    <property type="match status" value="1"/>
</dbReference>
<proteinExistence type="predicted"/>
<evidence type="ECO:0000256" key="2">
    <source>
        <dbReference type="ARBA" id="ARBA00023315"/>
    </source>
</evidence>
<protein>
    <submittedName>
        <fullName evidence="4">Putative phosphoserine phosphatase/1-acylglycerol-3-phosphate O-acyltransferase</fullName>
    </submittedName>
</protein>
<evidence type="ECO:0000259" key="3">
    <source>
        <dbReference type="SMART" id="SM00563"/>
    </source>
</evidence>
<dbReference type="NCBIfam" id="TIGR01490">
    <property type="entry name" value="HAD-SF-IB-hyp1"/>
    <property type="match status" value="1"/>
</dbReference>
<dbReference type="SMART" id="SM00563">
    <property type="entry name" value="PlsC"/>
    <property type="match status" value="1"/>
</dbReference>
<dbReference type="PANTHER" id="PTHR10434">
    <property type="entry name" value="1-ACYL-SN-GLYCEROL-3-PHOSPHATE ACYLTRANSFERASE"/>
    <property type="match status" value="1"/>
</dbReference>
<dbReference type="RefSeq" id="WP_144855239.1">
    <property type="nucleotide sequence ID" value="NZ_BAAAYT010000002.1"/>
</dbReference>
<dbReference type="InterPro" id="IPR023214">
    <property type="entry name" value="HAD_sf"/>
</dbReference>
<dbReference type="GO" id="GO:0006654">
    <property type="term" value="P:phosphatidic acid biosynthetic process"/>
    <property type="evidence" value="ECO:0007669"/>
    <property type="project" value="TreeGrafter"/>
</dbReference>
<keyword evidence="2 4" id="KW-0012">Acyltransferase</keyword>
<dbReference type="SUPFAM" id="SSF69593">
    <property type="entry name" value="Glycerol-3-phosphate (1)-acyltransferase"/>
    <property type="match status" value="1"/>
</dbReference>
<dbReference type="AlphaFoldDB" id="A0A560WH74"/>
<dbReference type="InterPro" id="IPR002123">
    <property type="entry name" value="Plipid/glycerol_acylTrfase"/>
</dbReference>
<dbReference type="Proteomes" id="UP000315628">
    <property type="component" value="Unassembled WGS sequence"/>
</dbReference>
<comment type="caution">
    <text evidence="4">The sequence shown here is derived from an EMBL/GenBank/DDBJ whole genome shotgun (WGS) entry which is preliminary data.</text>
</comment>
<evidence type="ECO:0000313" key="4">
    <source>
        <dbReference type="EMBL" id="TWD16910.1"/>
    </source>
</evidence>
<dbReference type="Pfam" id="PF12710">
    <property type="entry name" value="HAD"/>
    <property type="match status" value="1"/>
</dbReference>
<gene>
    <name evidence="4" type="ORF">FB557_0456</name>
</gene>
<dbReference type="GO" id="GO:0003841">
    <property type="term" value="F:1-acylglycerol-3-phosphate O-acyltransferase activity"/>
    <property type="evidence" value="ECO:0007669"/>
    <property type="project" value="TreeGrafter"/>
</dbReference>
<sequence length="478" mass="51478">MPGAAFFDLDRTLLRRASGPILAAAMRDTGVVTRRLPFERTIFGFFDVFGESLGSIALARQASLVAKGVPADAFDEAAEAAAEALEELVGPFARMLIDQHRDAGRPVVLATTTPEHLVRPFAERMGLDDVVATRYEVDGRGRFTGRLDGPFVWSLGKLDAVREWAEEHETDLADSFAYSDSIYDLPLLRAVGNPGAVNPDPRLFAAALALRWPILSFDTSPGVLTLPMIGLEVQQVGMLLARPEVFPYARFEINGVEHIPAEGGAIVVGNHRSYFDLPTMLLALSRSGRTGRFLGKREIFDAPVIGPVMRAAGGIRVDRDRHDAHSVDPLVPAARAIAGGELVGMMPQGTIPRGPDFFSATLRGRPGAARLAALTGAPVIPFALSGTDEVWPRSAPAPNVLSLLKPPTVTVTFGPPVELKYRSEARDTDRIMSAIRELLPAELQDPPRPTLAELARTYPDGVVPEEDISFAVDGDGGQ</sequence>
<name>A0A560WH74_9MICO</name>
<dbReference type="OrthoDB" id="25607at2"/>
<evidence type="ECO:0000256" key="1">
    <source>
        <dbReference type="ARBA" id="ARBA00022679"/>
    </source>
</evidence>
<dbReference type="InterPro" id="IPR006385">
    <property type="entry name" value="HAD_hydro_SerB1"/>
</dbReference>
<dbReference type="CDD" id="cd02612">
    <property type="entry name" value="HAD_PGPPase"/>
    <property type="match status" value="1"/>
</dbReference>
<dbReference type="Gene3D" id="3.40.50.1000">
    <property type="entry name" value="HAD superfamily/HAD-like"/>
    <property type="match status" value="1"/>
</dbReference>
<feature type="domain" description="Phospholipid/glycerol acyltransferase" evidence="3">
    <location>
        <begin position="265"/>
        <end position="387"/>
    </location>
</feature>
<keyword evidence="5" id="KW-1185">Reference proteome</keyword>
<organism evidence="4 5">
    <name type="scientific">Marihabitans asiaticum</name>
    <dbReference type="NCBI Taxonomy" id="415218"/>
    <lineage>
        <taxon>Bacteria</taxon>
        <taxon>Bacillati</taxon>
        <taxon>Actinomycetota</taxon>
        <taxon>Actinomycetes</taxon>
        <taxon>Micrococcales</taxon>
        <taxon>Intrasporangiaceae</taxon>
        <taxon>Marihabitans</taxon>
    </lineage>
</organism>
<keyword evidence="1 4" id="KW-0808">Transferase</keyword>
<reference evidence="4 5" key="1">
    <citation type="submission" date="2019-06" db="EMBL/GenBank/DDBJ databases">
        <title>Sequencing the genomes of 1000 actinobacteria strains.</title>
        <authorList>
            <person name="Klenk H.-P."/>
        </authorList>
    </citation>
    <scope>NUCLEOTIDE SEQUENCE [LARGE SCALE GENOMIC DNA]</scope>
    <source>
        <strain evidence="4 5">DSM 18935</strain>
    </source>
</reference>
<accession>A0A560WH74</accession>
<dbReference type="CDD" id="cd07989">
    <property type="entry name" value="LPLAT_AGPAT-like"/>
    <property type="match status" value="1"/>
</dbReference>
<dbReference type="PANTHER" id="PTHR10434:SF11">
    <property type="entry name" value="1-ACYL-SN-GLYCEROL-3-PHOSPHATE ACYLTRANSFERASE"/>
    <property type="match status" value="1"/>
</dbReference>
<dbReference type="EMBL" id="VIUW01000001">
    <property type="protein sequence ID" value="TWD16910.1"/>
    <property type="molecule type" value="Genomic_DNA"/>
</dbReference>
<dbReference type="Pfam" id="PF01553">
    <property type="entry name" value="Acyltransferase"/>
    <property type="match status" value="1"/>
</dbReference>
<dbReference type="Gene3D" id="1.20.1440.100">
    <property type="entry name" value="SG protein - dephosphorylation function"/>
    <property type="match status" value="1"/>
</dbReference>